<dbReference type="GO" id="GO:0006355">
    <property type="term" value="P:regulation of DNA-templated transcription"/>
    <property type="evidence" value="ECO:0007669"/>
    <property type="project" value="InterPro"/>
</dbReference>
<dbReference type="InterPro" id="IPR018490">
    <property type="entry name" value="cNMP-bd_dom_sf"/>
</dbReference>
<dbReference type="SUPFAM" id="SSF46785">
    <property type="entry name" value="Winged helix' DNA-binding domain"/>
    <property type="match status" value="1"/>
</dbReference>
<dbReference type="SUPFAM" id="SSF51206">
    <property type="entry name" value="cAMP-binding domain-like"/>
    <property type="match status" value="1"/>
</dbReference>
<dbReference type="Gene3D" id="1.10.10.10">
    <property type="entry name" value="Winged helix-like DNA-binding domain superfamily/Winged helix DNA-binding domain"/>
    <property type="match status" value="1"/>
</dbReference>
<keyword evidence="2" id="KW-0238">DNA-binding</keyword>
<dbReference type="Proteomes" id="UP000252631">
    <property type="component" value="Unassembled WGS sequence"/>
</dbReference>
<evidence type="ECO:0000313" key="5">
    <source>
        <dbReference type="EMBL" id="RED33250.1"/>
    </source>
</evidence>
<dbReference type="PROSITE" id="PS51063">
    <property type="entry name" value="HTH_CRP_2"/>
    <property type="match status" value="1"/>
</dbReference>
<dbReference type="InterPro" id="IPR000595">
    <property type="entry name" value="cNMP-bd_dom"/>
</dbReference>
<name>A0A336JSQ3_9BRAD</name>
<dbReference type="InterPro" id="IPR036390">
    <property type="entry name" value="WH_DNA-bd_sf"/>
</dbReference>
<proteinExistence type="predicted"/>
<accession>A0A336JSQ3</accession>
<dbReference type="OrthoDB" id="7584044at2"/>
<evidence type="ECO:0000313" key="8">
    <source>
        <dbReference type="Proteomes" id="UP000256343"/>
    </source>
</evidence>
<dbReference type="AlphaFoldDB" id="A0A336JSQ3"/>
<evidence type="ECO:0000259" key="4">
    <source>
        <dbReference type="PROSITE" id="PS51063"/>
    </source>
</evidence>
<dbReference type="EMBL" id="UFQQ01000011">
    <property type="protein sequence ID" value="SSW91326.1"/>
    <property type="molecule type" value="Genomic_DNA"/>
</dbReference>
<dbReference type="EMBL" id="QRDT01000011">
    <property type="protein sequence ID" value="RED33250.1"/>
    <property type="molecule type" value="Genomic_DNA"/>
</dbReference>
<gene>
    <name evidence="5" type="ORF">BJ125_11187</name>
    <name evidence="6" type="ORF">SAMN05892882_11187</name>
</gene>
<evidence type="ECO:0000256" key="3">
    <source>
        <dbReference type="ARBA" id="ARBA00023163"/>
    </source>
</evidence>
<feature type="domain" description="HTH crp-type" evidence="4">
    <location>
        <begin position="149"/>
        <end position="223"/>
    </location>
</feature>
<dbReference type="Gene3D" id="2.60.120.10">
    <property type="entry name" value="Jelly Rolls"/>
    <property type="match status" value="1"/>
</dbReference>
<sequence>MRAGFAFTSLANRLASVAELSEQDLELLTAMPATIRHLKPHETVLHQNEDSDECCVVLQGFLCWRQGDRNDALITSIHIPGDVPDLHTILAPCRQATLNSLGPAVVALVPHEFFRSVAAQSRQMANALAMLALADVATLRNWVVNLGARDSLTRVTHLLCEIATRLQAVGLARDYRFPSPFTQSDLAAACGISAVHANRIIQDLRHSSWLQWHAKTITITNWNALVRVSGFTPDYLHLRREPQMQCAADALAPCLTDRGDRIATPLS</sequence>
<organism evidence="6 7">
    <name type="scientific">Rhodopseudomonas pentothenatexigens</name>
    <dbReference type="NCBI Taxonomy" id="999699"/>
    <lineage>
        <taxon>Bacteria</taxon>
        <taxon>Pseudomonadati</taxon>
        <taxon>Pseudomonadota</taxon>
        <taxon>Alphaproteobacteria</taxon>
        <taxon>Hyphomicrobiales</taxon>
        <taxon>Nitrobacteraceae</taxon>
        <taxon>Rhodopseudomonas</taxon>
    </lineage>
</organism>
<dbReference type="InterPro" id="IPR012318">
    <property type="entry name" value="HTH_CRP"/>
</dbReference>
<evidence type="ECO:0000313" key="6">
    <source>
        <dbReference type="EMBL" id="SSW91326.1"/>
    </source>
</evidence>
<dbReference type="Proteomes" id="UP000256343">
    <property type="component" value="Unassembled WGS sequence"/>
</dbReference>
<keyword evidence="3" id="KW-0804">Transcription</keyword>
<keyword evidence="8" id="KW-1185">Reference proteome</keyword>
<evidence type="ECO:0000256" key="2">
    <source>
        <dbReference type="ARBA" id="ARBA00023125"/>
    </source>
</evidence>
<keyword evidence="1" id="KW-0805">Transcription regulation</keyword>
<dbReference type="GO" id="GO:0003677">
    <property type="term" value="F:DNA binding"/>
    <property type="evidence" value="ECO:0007669"/>
    <property type="project" value="UniProtKB-KW"/>
</dbReference>
<dbReference type="RefSeq" id="WP_114358370.1">
    <property type="nucleotide sequence ID" value="NZ_QRDT01000011.1"/>
</dbReference>
<evidence type="ECO:0000313" key="7">
    <source>
        <dbReference type="Proteomes" id="UP000252631"/>
    </source>
</evidence>
<dbReference type="InterPro" id="IPR036388">
    <property type="entry name" value="WH-like_DNA-bd_sf"/>
</dbReference>
<reference evidence="6 7" key="1">
    <citation type="submission" date="2017-08" db="EMBL/GenBank/DDBJ databases">
        <authorList>
            <person name="de Groot N.N."/>
        </authorList>
    </citation>
    <scope>NUCLEOTIDE SEQUENCE [LARGE SCALE GENOMIC DNA]</scope>
    <source>
        <strain evidence="6 7">JA575</strain>
    </source>
</reference>
<dbReference type="InterPro" id="IPR014710">
    <property type="entry name" value="RmlC-like_jellyroll"/>
</dbReference>
<dbReference type="Pfam" id="PF13545">
    <property type="entry name" value="HTH_Crp_2"/>
    <property type="match status" value="1"/>
</dbReference>
<dbReference type="Pfam" id="PF00027">
    <property type="entry name" value="cNMP_binding"/>
    <property type="match status" value="1"/>
</dbReference>
<evidence type="ECO:0000256" key="1">
    <source>
        <dbReference type="ARBA" id="ARBA00023015"/>
    </source>
</evidence>
<protein>
    <submittedName>
        <fullName evidence="6">CRP-like cAMP-binding protein</fullName>
    </submittedName>
</protein>
<reference evidence="5 8" key="2">
    <citation type="submission" date="2018-07" db="EMBL/GenBank/DDBJ databases">
        <title>Genomic Encyclopedia of Archaeal and Bacterial Type Strains, Phase II (KMG-II): from individual species to whole genera.</title>
        <authorList>
            <person name="Goeker M."/>
        </authorList>
    </citation>
    <scope>NUCLEOTIDE SEQUENCE [LARGE SCALE GENOMIC DNA]</scope>
    <source>
        <strain evidence="5 8">JA575</strain>
    </source>
</reference>